<dbReference type="InterPro" id="IPR048383">
    <property type="entry name" value="TPPII_Ig-like-1"/>
</dbReference>
<dbReference type="PANTHER" id="PTHR43806">
    <property type="entry name" value="PEPTIDASE S8"/>
    <property type="match status" value="1"/>
</dbReference>
<evidence type="ECO:0000256" key="5">
    <source>
        <dbReference type="ARBA" id="ARBA00022825"/>
    </source>
</evidence>
<evidence type="ECO:0000256" key="2">
    <source>
        <dbReference type="ARBA" id="ARBA00022438"/>
    </source>
</evidence>
<dbReference type="InterPro" id="IPR000209">
    <property type="entry name" value="Peptidase_S8/S53_dom"/>
</dbReference>
<feature type="domain" description="Tripeptidyl-peptidase II first Ig-like" evidence="10">
    <location>
        <begin position="545"/>
        <end position="664"/>
    </location>
</feature>
<proteinExistence type="inferred from homology"/>
<dbReference type="GO" id="GO:0005829">
    <property type="term" value="C:cytosol"/>
    <property type="evidence" value="ECO:0007669"/>
    <property type="project" value="TreeGrafter"/>
</dbReference>
<feature type="region of interest" description="Disordered" evidence="7">
    <location>
        <begin position="1"/>
        <end position="21"/>
    </location>
</feature>
<dbReference type="InterPro" id="IPR046939">
    <property type="entry name" value="TPPII_C_sf"/>
</dbReference>
<dbReference type="Gene3D" id="1.25.40.710">
    <property type="match status" value="1"/>
</dbReference>
<dbReference type="SUPFAM" id="SSF52743">
    <property type="entry name" value="Subtilisin-like"/>
    <property type="match status" value="1"/>
</dbReference>
<dbReference type="EMBL" id="JANBTW010000012">
    <property type="protein sequence ID" value="KAJ2679440.1"/>
    <property type="molecule type" value="Genomic_DNA"/>
</dbReference>
<evidence type="ECO:0000256" key="1">
    <source>
        <dbReference type="ARBA" id="ARBA00011073"/>
    </source>
</evidence>
<feature type="active site" description="Charge relay system" evidence="6">
    <location>
        <position position="458"/>
    </location>
</feature>
<dbReference type="InterPro" id="IPR015500">
    <property type="entry name" value="Peptidase_S8_subtilisin-rel"/>
</dbReference>
<dbReference type="Pfam" id="PF21223">
    <property type="entry name" value="TPPII_Ig-like-1"/>
    <property type="match status" value="1"/>
</dbReference>
<dbReference type="InterPro" id="IPR050131">
    <property type="entry name" value="Peptidase_S8_subtilisin-like"/>
</dbReference>
<reference evidence="12" key="1">
    <citation type="submission" date="2022-07" db="EMBL/GenBank/DDBJ databases">
        <title>Phylogenomic reconstructions and comparative analyses of Kickxellomycotina fungi.</title>
        <authorList>
            <person name="Reynolds N.K."/>
            <person name="Stajich J.E."/>
            <person name="Barry K."/>
            <person name="Grigoriev I.V."/>
            <person name="Crous P."/>
            <person name="Smith M.E."/>
        </authorList>
    </citation>
    <scope>NUCLEOTIDE SEQUENCE</scope>
    <source>
        <strain evidence="12">NRRL 3115</strain>
    </source>
</reference>
<dbReference type="Pfam" id="PF12580">
    <property type="entry name" value="TPPII"/>
    <property type="match status" value="1"/>
</dbReference>
<dbReference type="PROSITE" id="PS51892">
    <property type="entry name" value="SUBTILASE"/>
    <property type="match status" value="1"/>
</dbReference>
<dbReference type="InterPro" id="IPR048384">
    <property type="entry name" value="TPPII_GBD"/>
</dbReference>
<dbReference type="Proteomes" id="UP001151518">
    <property type="component" value="Unassembled WGS sequence"/>
</dbReference>
<dbReference type="InterPro" id="IPR022229">
    <property type="entry name" value="TPPII_Ig-like-2"/>
</dbReference>
<dbReference type="GO" id="GO:0006508">
    <property type="term" value="P:proteolysis"/>
    <property type="evidence" value="ECO:0007669"/>
    <property type="project" value="UniProtKB-KW"/>
</dbReference>
<dbReference type="Gene3D" id="2.60.40.3170">
    <property type="match status" value="1"/>
</dbReference>
<evidence type="ECO:0000256" key="3">
    <source>
        <dbReference type="ARBA" id="ARBA00022670"/>
    </source>
</evidence>
<evidence type="ECO:0000256" key="7">
    <source>
        <dbReference type="SAM" id="MobiDB-lite"/>
    </source>
</evidence>
<dbReference type="GO" id="GO:0008240">
    <property type="term" value="F:tripeptidyl-peptidase activity"/>
    <property type="evidence" value="ECO:0007669"/>
    <property type="project" value="TreeGrafter"/>
</dbReference>
<feature type="domain" description="Tripeptidyl peptidase II second Ig-like" evidence="9">
    <location>
        <begin position="834"/>
        <end position="1013"/>
    </location>
</feature>
<keyword evidence="3 6" id="KW-0645">Protease</keyword>
<dbReference type="InterPro" id="IPR046940">
    <property type="entry name" value="TPPII_Ig-like_sf"/>
</dbReference>
<protein>
    <recommendedName>
        <fullName evidence="14">Tripeptidyl-peptidase II</fullName>
    </recommendedName>
</protein>
<evidence type="ECO:0000259" key="10">
    <source>
        <dbReference type="Pfam" id="PF21223"/>
    </source>
</evidence>
<evidence type="ECO:0000256" key="6">
    <source>
        <dbReference type="PROSITE-ProRule" id="PRU01240"/>
    </source>
</evidence>
<accession>A0A9W8GAU6</accession>
<evidence type="ECO:0000259" key="8">
    <source>
        <dbReference type="Pfam" id="PF00082"/>
    </source>
</evidence>
<name>A0A9W8GAU6_9FUNG</name>
<organism evidence="12 13">
    <name type="scientific">Coemansia spiralis</name>
    <dbReference type="NCBI Taxonomy" id="417178"/>
    <lineage>
        <taxon>Eukaryota</taxon>
        <taxon>Fungi</taxon>
        <taxon>Fungi incertae sedis</taxon>
        <taxon>Zoopagomycota</taxon>
        <taxon>Kickxellomycotina</taxon>
        <taxon>Kickxellomycetes</taxon>
        <taxon>Kickxellales</taxon>
        <taxon>Kickxellaceae</taxon>
        <taxon>Coemansia</taxon>
    </lineage>
</organism>
<comment type="similarity">
    <text evidence="1 6">Belongs to the peptidase S8 family.</text>
</comment>
<gene>
    <name evidence="12" type="ORF">GGI25_001575</name>
</gene>
<evidence type="ECO:0000259" key="9">
    <source>
        <dbReference type="Pfam" id="PF12580"/>
    </source>
</evidence>
<evidence type="ECO:0008006" key="14">
    <source>
        <dbReference type="Google" id="ProtNLM"/>
    </source>
</evidence>
<evidence type="ECO:0000313" key="12">
    <source>
        <dbReference type="EMBL" id="KAJ2679440.1"/>
    </source>
</evidence>
<evidence type="ECO:0000256" key="4">
    <source>
        <dbReference type="ARBA" id="ARBA00022801"/>
    </source>
</evidence>
<feature type="domain" description="Tripeptidyl-peptidase II galactose-binding" evidence="11">
    <location>
        <begin position="683"/>
        <end position="784"/>
    </location>
</feature>
<sequence>MSMQQALVSKPHMQFPAHSQIPKADTQAAKFVRKHPTYDGRGTVVAVIDSGVCPGAQGLQLTSNGKRKLLDFIDCTGSGDVVMSDPQKCNSGTLELPAVSGRMLRLNPTWKNPSGEWRVGARHLYDIVLPKVKRAVMTERKDRFHKAAQQLEDTVGLQLANAKRNKLDTFVLGDDSAAVAELEAQANVLGSLSSSYVDPGPMLDCVVFHDGTQWRAAIDTEETGDLSAAPALGAYKCTGDVALLCKRQLLYYTLNFYDNGHVLSIVTCADSHGTHVASILAANHPDEPQNNGVAPGAQLISLMVSDNRVSLHETGMALTRAVAAIIEHGVDLANLSIAEPCATHNIGQWVQMVRNEAVRRHRCIFVAAAGNGGPALSTVDAPGGTADEFISVGAYVGYEELKVHHGMYDIVPSNIFTNSARGPTFDGARGVDIYAPASAIASMPAYTQKRLCLGTGTSMSSPSLCGCVALLVSAWKQEFGKDFNAPRISPYRIRNAIFSTAKKLGDGLGAGLVQTGTAWQFLKRHNKRKYEDVEYKTKVFELGWARGIYLRNLEDSACARQFLIKVDPVFPENMHARLEYDPDGNHGQQRSQIQFDFEQRVLLVATVPWVRVPEILHLNSMGGLFNTHVDAMNLEPGRLHTAAIEGYDLSNVDRGPIFTIPITITKPLEVGASACVHLGNLSFQPTEIVRRFIAVPNEATRAHIILRSANNVAQTIAPAKFQLHCVQLLPQKRANTYEISKQMSIGHPSYATGGNSAEQQYDYFMDVVGGVTLEVCIAKFWDQSGNHEIDVTVDFHGIMPTGAQYAQAQDDQLNAGIVVNGNYSVVRTDFSANLRLEYDIKPEVTLNTLRIALHPQSAAIELLASERDIHPVYGVAIRKLVLDYKLETNRDNVFIRPRLPALDSKLYESWADSFALAIYNANKQRVAVDISYTRRTALSKRGDYLIRVQVRHHNTQDLEALRSMPLLIDMQLANNISLPTYYTLASTFTNSVEGSSLFIKEIAPGLRLPLYFKTDIPGIPTEASSGDILYGSLSLNSLTADLALEYVVPAKATSNYNTCNTASSTASDNSLTPAQDDYMEIEKAIRKLRIDWIKRVKGNRARELLVAELLSSANNSDSKIEDQTAILSAQLDTLDSARKTQLPWNEGANMSSEQAKQALKVADHIVSLTQDQALAAYLYKNANSEEEKRLKQQSETAKEQLIIALTTKCRALAFLTTLAAGLATSSEASAESVDVVPGKECEEWISAYEKAVGSLKWWTNEKQQVDNAWFLMATVPLLIAKKEYGQALQSVLKWMSKVPLLTSNTSERKAMAELRDVLVGKLRWTIWAEYFRMMKLVESPASYDSVF</sequence>
<dbReference type="GO" id="GO:0004177">
    <property type="term" value="F:aminopeptidase activity"/>
    <property type="evidence" value="ECO:0007669"/>
    <property type="project" value="UniProtKB-KW"/>
</dbReference>
<dbReference type="InterPro" id="IPR036852">
    <property type="entry name" value="Peptidase_S8/S53_dom_sf"/>
</dbReference>
<feature type="active site" description="Charge relay system" evidence="6">
    <location>
        <position position="49"/>
    </location>
</feature>
<feature type="domain" description="Peptidase S8/S53" evidence="8">
    <location>
        <begin position="40"/>
        <end position="506"/>
    </location>
</feature>
<evidence type="ECO:0000259" key="11">
    <source>
        <dbReference type="Pfam" id="PF21316"/>
    </source>
</evidence>
<keyword evidence="5 6" id="KW-0720">Serine protease</keyword>
<dbReference type="GO" id="GO:0004252">
    <property type="term" value="F:serine-type endopeptidase activity"/>
    <property type="evidence" value="ECO:0007669"/>
    <property type="project" value="UniProtKB-UniRule"/>
</dbReference>
<dbReference type="Pfam" id="PF00082">
    <property type="entry name" value="Peptidase_S8"/>
    <property type="match status" value="1"/>
</dbReference>
<dbReference type="PRINTS" id="PR00723">
    <property type="entry name" value="SUBTILISIN"/>
</dbReference>
<dbReference type="Pfam" id="PF21316">
    <property type="entry name" value="TPPII_GBD"/>
    <property type="match status" value="1"/>
</dbReference>
<dbReference type="InterPro" id="IPR022398">
    <property type="entry name" value="Peptidase_S8_His-AS"/>
</dbReference>
<dbReference type="PROSITE" id="PS00137">
    <property type="entry name" value="SUBTILASE_HIS"/>
    <property type="match status" value="1"/>
</dbReference>
<feature type="active site" description="Charge relay system" evidence="6">
    <location>
        <position position="272"/>
    </location>
</feature>
<dbReference type="Gene3D" id="3.40.50.200">
    <property type="entry name" value="Peptidase S8/S53 domain"/>
    <property type="match status" value="2"/>
</dbReference>
<evidence type="ECO:0000313" key="13">
    <source>
        <dbReference type="Proteomes" id="UP001151518"/>
    </source>
</evidence>
<comment type="caution">
    <text evidence="12">The sequence shown here is derived from an EMBL/GenBank/DDBJ whole genome shotgun (WGS) entry which is preliminary data.</text>
</comment>
<dbReference type="PANTHER" id="PTHR43806:SF14">
    <property type="entry name" value="TRIPEPTIDYL-PEPTIDASE 2"/>
    <property type="match status" value="1"/>
</dbReference>
<dbReference type="OrthoDB" id="10256524at2759"/>
<keyword evidence="4 6" id="KW-0378">Hydrolase</keyword>
<keyword evidence="2" id="KW-0031">Aminopeptidase</keyword>